<accession>A0A1W1VWN5</accession>
<sequence length="309" mass="33420">MAGITGQGTTYNLPNFVGELFSITPTETPFLSAIGGLTGGVKTNATKFAIETYDLPAPSQPAHLEGQTAPTASARVRSQVYNVVQIFHETIEVSYTKQAAIGNISGVSILGNQPVKDELTWQTERALEKIARDVEYTFLQGVFNDPTDNTTARKTRGILTAITTNVVNAAGAAISKALFEQLLWTMYQNGAPFSDKCVILLNGNQLNKLAEIYGYAPADRNVGGLQLKQIFTNFGAFPIMLNRYMPTDVIAIVDLKVCAPVILEIPGKGFLFREELAKTGASTKYQIYGEIGLQHGPEIYHGKIIGLAA</sequence>
<evidence type="ECO:0000313" key="1">
    <source>
        <dbReference type="EMBL" id="SMB97789.1"/>
    </source>
</evidence>
<dbReference type="EMBL" id="LT838272">
    <property type="protein sequence ID" value="SMB97789.1"/>
    <property type="molecule type" value="Genomic_DNA"/>
</dbReference>
<dbReference type="OrthoDB" id="4578721at2"/>
<dbReference type="RefSeq" id="WP_084665529.1">
    <property type="nucleotide sequence ID" value="NZ_LT838272.1"/>
</dbReference>
<reference evidence="1 2" key="1">
    <citation type="submission" date="2017-04" db="EMBL/GenBank/DDBJ databases">
        <authorList>
            <person name="Afonso C.L."/>
            <person name="Miller P.J."/>
            <person name="Scott M.A."/>
            <person name="Spackman E."/>
            <person name="Goraichik I."/>
            <person name="Dimitrov K.M."/>
            <person name="Suarez D.L."/>
            <person name="Swayne D.E."/>
        </authorList>
    </citation>
    <scope>NUCLEOTIDE SEQUENCE [LARGE SCALE GENOMIC DNA]</scope>
    <source>
        <strain evidence="1 2">ToBE</strain>
    </source>
</reference>
<dbReference type="AlphaFoldDB" id="A0A1W1VWN5"/>
<name>A0A1W1VWN5_9FIRM</name>
<dbReference type="SUPFAM" id="SSF56563">
    <property type="entry name" value="Major capsid protein gp5"/>
    <property type="match status" value="1"/>
</dbReference>
<keyword evidence="2" id="KW-1185">Reference proteome</keyword>
<dbReference type="Pfam" id="PF17236">
    <property type="entry name" value="SU10_MCP"/>
    <property type="match status" value="1"/>
</dbReference>
<dbReference type="STRING" id="698762.SAMN00808754_1947"/>
<organism evidence="1 2">
    <name type="scientific">Thermanaeromonas toyohensis ToBE</name>
    <dbReference type="NCBI Taxonomy" id="698762"/>
    <lineage>
        <taxon>Bacteria</taxon>
        <taxon>Bacillati</taxon>
        <taxon>Bacillota</taxon>
        <taxon>Clostridia</taxon>
        <taxon>Neomoorellales</taxon>
        <taxon>Neomoorellaceae</taxon>
        <taxon>Thermanaeromonas</taxon>
    </lineage>
</organism>
<dbReference type="InterPro" id="IPR035198">
    <property type="entry name" value="SU10_MCP"/>
</dbReference>
<dbReference type="Proteomes" id="UP000192569">
    <property type="component" value="Chromosome I"/>
</dbReference>
<protein>
    <recommendedName>
        <fullName evidence="3">Phage major capsid protein, HK97 family</fullName>
    </recommendedName>
</protein>
<proteinExistence type="predicted"/>
<evidence type="ECO:0008006" key="3">
    <source>
        <dbReference type="Google" id="ProtNLM"/>
    </source>
</evidence>
<evidence type="ECO:0000313" key="2">
    <source>
        <dbReference type="Proteomes" id="UP000192569"/>
    </source>
</evidence>
<gene>
    <name evidence="1" type="ORF">SAMN00808754_1947</name>
</gene>